<accession>A0A6J7D394</accession>
<reference evidence="1" key="1">
    <citation type="submission" date="2020-05" db="EMBL/GenBank/DDBJ databases">
        <authorList>
            <person name="Chiriac C."/>
            <person name="Salcher M."/>
            <person name="Ghai R."/>
            <person name="Kavagutti S V."/>
        </authorList>
    </citation>
    <scope>NUCLEOTIDE SEQUENCE</scope>
</reference>
<organism evidence="1">
    <name type="scientific">freshwater metagenome</name>
    <dbReference type="NCBI Taxonomy" id="449393"/>
    <lineage>
        <taxon>unclassified sequences</taxon>
        <taxon>metagenomes</taxon>
        <taxon>ecological metagenomes</taxon>
    </lineage>
</organism>
<gene>
    <name evidence="1" type="ORF">UFOPK3364_00276</name>
</gene>
<name>A0A6J7D394_9ZZZZ</name>
<sequence length="149" mass="16940">MPRLTTLDYLRNRSALRKEWFENNAYAVVVLTASEQFLLHDYYAFTKDLSPLEVTEHRKLVTASRPSLPHQAGKAFARIRPFLDRQIISKTAKPVSQGPRKWKSKNRRVLVFGQVRPDLDPAEFAQIIIAAAKKGPPPGRKPDDSKSSD</sequence>
<evidence type="ECO:0000313" key="1">
    <source>
        <dbReference type="EMBL" id="CAB4861593.1"/>
    </source>
</evidence>
<protein>
    <submittedName>
        <fullName evidence="1">Unannotated protein</fullName>
    </submittedName>
</protein>
<proteinExistence type="predicted"/>
<dbReference type="AlphaFoldDB" id="A0A6J7D394"/>
<dbReference type="EMBL" id="CAFBLO010000015">
    <property type="protein sequence ID" value="CAB4861593.1"/>
    <property type="molecule type" value="Genomic_DNA"/>
</dbReference>